<keyword evidence="4" id="KW-1185">Reference proteome</keyword>
<dbReference type="GeneTree" id="ENSGT00510000052164"/>
<protein>
    <submittedName>
        <fullName evidence="3">Uncharacterized LOC109996339</fullName>
    </submittedName>
</protein>
<proteinExistence type="predicted"/>
<dbReference type="AlphaFoldDB" id="A0A3Q3EG50"/>
<evidence type="ECO:0000313" key="4">
    <source>
        <dbReference type="Proteomes" id="UP000261660"/>
    </source>
</evidence>
<keyword evidence="2" id="KW-0472">Membrane</keyword>
<feature type="transmembrane region" description="Helical" evidence="2">
    <location>
        <begin position="36"/>
        <end position="57"/>
    </location>
</feature>
<accession>A0A3Q3EG50</accession>
<keyword evidence="2" id="KW-0812">Transmembrane</keyword>
<name>A0A3Q3EG50_9LABR</name>
<sequence>MSVALYSASGNNASLHGTTVGGSKPLHRFIKGQPKIIGVIVLILGSSNFILSFSTLLTNSPHFNHIWGVIPPGIVIGFLFNTTGILFILTEHNPTKKTVTISLALSIVTVLGICWTVLHIIPNLTQYHYYVDEYNVDNTTDEEEAKWTPYNEAMERSFEAIFLLYTLMGGIIFVVMSVMAGAALRSTKSQTMIVMTTPTSETQVDQRGQEDGLNCERMSN</sequence>
<dbReference type="OrthoDB" id="8777022at2759"/>
<feature type="transmembrane region" description="Helical" evidence="2">
    <location>
        <begin position="69"/>
        <end position="89"/>
    </location>
</feature>
<evidence type="ECO:0000256" key="2">
    <source>
        <dbReference type="SAM" id="Phobius"/>
    </source>
</evidence>
<reference evidence="3" key="2">
    <citation type="submission" date="2025-09" db="UniProtKB">
        <authorList>
            <consortium name="Ensembl"/>
        </authorList>
    </citation>
    <scope>IDENTIFICATION</scope>
</reference>
<feature type="transmembrane region" description="Helical" evidence="2">
    <location>
        <begin position="160"/>
        <end position="184"/>
    </location>
</feature>
<reference evidence="3" key="1">
    <citation type="submission" date="2025-08" db="UniProtKB">
        <authorList>
            <consortium name="Ensembl"/>
        </authorList>
    </citation>
    <scope>IDENTIFICATION</scope>
</reference>
<dbReference type="InParanoid" id="A0A3Q3EG50"/>
<feature type="transmembrane region" description="Helical" evidence="2">
    <location>
        <begin position="101"/>
        <end position="121"/>
    </location>
</feature>
<feature type="region of interest" description="Disordered" evidence="1">
    <location>
        <begin position="199"/>
        <end position="220"/>
    </location>
</feature>
<evidence type="ECO:0000313" key="3">
    <source>
        <dbReference type="Ensembl" id="ENSLBEP00000006491.1"/>
    </source>
</evidence>
<keyword evidence="2" id="KW-1133">Transmembrane helix</keyword>
<organism evidence="3 4">
    <name type="scientific">Labrus bergylta</name>
    <name type="common">ballan wrasse</name>
    <dbReference type="NCBI Taxonomy" id="56723"/>
    <lineage>
        <taxon>Eukaryota</taxon>
        <taxon>Metazoa</taxon>
        <taxon>Chordata</taxon>
        <taxon>Craniata</taxon>
        <taxon>Vertebrata</taxon>
        <taxon>Euteleostomi</taxon>
        <taxon>Actinopterygii</taxon>
        <taxon>Neopterygii</taxon>
        <taxon>Teleostei</taxon>
        <taxon>Neoteleostei</taxon>
        <taxon>Acanthomorphata</taxon>
        <taxon>Eupercaria</taxon>
        <taxon>Labriformes</taxon>
        <taxon>Labridae</taxon>
        <taxon>Labrus</taxon>
    </lineage>
</organism>
<dbReference type="Ensembl" id="ENSLBET00000006821.1">
    <property type="protein sequence ID" value="ENSLBEP00000006491.1"/>
    <property type="gene ID" value="ENSLBEG00000005020.1"/>
</dbReference>
<dbReference type="Proteomes" id="UP000261660">
    <property type="component" value="Unplaced"/>
</dbReference>
<evidence type="ECO:0000256" key="1">
    <source>
        <dbReference type="SAM" id="MobiDB-lite"/>
    </source>
</evidence>